<dbReference type="SUPFAM" id="SSF81631">
    <property type="entry name" value="PAP/OAS1 substrate-binding domain"/>
    <property type="match status" value="1"/>
</dbReference>
<feature type="compositionally biased region" description="Polar residues" evidence="8">
    <location>
        <begin position="827"/>
        <end position="846"/>
    </location>
</feature>
<dbReference type="GO" id="GO:0005737">
    <property type="term" value="C:cytoplasm"/>
    <property type="evidence" value="ECO:0007669"/>
    <property type="project" value="UniProtKB-SubCell"/>
</dbReference>
<accession>A0A024UKD5</accession>
<evidence type="ECO:0000256" key="7">
    <source>
        <dbReference type="ARBA" id="ARBA00022842"/>
    </source>
</evidence>
<evidence type="ECO:0000259" key="9">
    <source>
        <dbReference type="Pfam" id="PF03828"/>
    </source>
</evidence>
<keyword evidence="5" id="KW-0808">Transferase</keyword>
<feature type="compositionally biased region" description="Basic residues" evidence="8">
    <location>
        <begin position="888"/>
        <end position="899"/>
    </location>
</feature>
<evidence type="ECO:0000256" key="6">
    <source>
        <dbReference type="ARBA" id="ARBA00022723"/>
    </source>
</evidence>
<sequence>MEEGGHRDGDAAADEHPWLLHDDFAASHRILKQCMDLSDAIHPTSKAHVDITRKATRVVASLKTVYNNHANGASSAADSSRDMLQVHTRDVVEILTDAWVLLPTIVLKHILGDIVELYTDILMSKADIDNITDVECFLRSVDGFLSANPLKHAVRKLEKCKGKLQRFQVAVHDDQAKLNRPRWTIVGDRVNATAITRDVQEYFETHRITPADEQHRLAIVKRLEHAITRNKEWRDASIELYGSSLSTMGTQGCDMDLCLSWKTSTSVFSLSNSAAIGKARHAHELALQNRSNHEMGLDLLDRVKADLAKHTAVLGQLVLACGNAPADEKLAKKKTCAQFFVRALLEFTQVLERLEPTAKSPADMASHVRIAAHELKVAMADNMKRTKQLHRLTAVLQREGCTVHNVLAHARVPIIKFSHVKSQLDCDLCMGNTLATRNTRLLRAYGQYDRRVSPLVLAVWRRPHCRKNNPSTRTSCQVKKWAKARGVNDASQNTLSSYSYAIVVIHFLQTVGILPNLQDPALCGQLGVAREIVHGVDVSFCADSTACRTIAPRQERRDAELDVGELLVLFFDYVTAFPWLSRVVSIRGRDQTKRDRWTSAAKTWRMSIEDPFETSRDLGIVLTPLGQECVLREFARAKNVLLETGSFAALTAVPPQPAPGTKANAGSNKTCDGGKPSKAIIGRNKNGRNTGAADGASPADTPPAIPLSGTASKEDAGAAPGDSVCAFDPAVQGTVQTKTKKQRGNQRNSAEGPAPSAAVSPIAPTHVEGGRAARGEPPATLDHEPSMAGGPAKENDAAPTSRKHEKSKRAVVMSAREDRVARDAAAPTSQPASMDSAQHHGQQQSPPRRRSANDTPRQDEKAVPRCSQKEKKPAEQHNKKGCQEGPKGKQHQSKTRGHKSASGSSTPPAAPVVAVLSLPLPAPIQANPQRQAVEEDAGATTTAAATTSRRSRRHGNGRHASRPTAASPTESS</sequence>
<dbReference type="Gene3D" id="1.10.1410.10">
    <property type="match status" value="1"/>
</dbReference>
<feature type="domain" description="Poly(A) RNA polymerase mitochondrial-like central palm" evidence="10">
    <location>
        <begin position="195"/>
        <end position="273"/>
    </location>
</feature>
<dbReference type="GeneID" id="20079889"/>
<dbReference type="GO" id="GO:0046872">
    <property type="term" value="F:metal ion binding"/>
    <property type="evidence" value="ECO:0007669"/>
    <property type="project" value="UniProtKB-KW"/>
</dbReference>
<feature type="compositionally biased region" description="Basic and acidic residues" evidence="8">
    <location>
        <begin position="856"/>
        <end position="882"/>
    </location>
</feature>
<dbReference type="VEuPathDB" id="FungiDB:H310_02839"/>
<dbReference type="eggNOG" id="KOG2277">
    <property type="taxonomic scope" value="Eukaryota"/>
</dbReference>
<protein>
    <submittedName>
        <fullName evidence="11">Uncharacterized protein</fullName>
    </submittedName>
</protein>
<dbReference type="RefSeq" id="XP_008864725.1">
    <property type="nucleotide sequence ID" value="XM_008866503.1"/>
</dbReference>
<keyword evidence="6" id="KW-0479">Metal-binding</keyword>
<name>A0A024UKD5_9STRA</name>
<feature type="compositionally biased region" description="Low complexity" evidence="8">
    <location>
        <begin position="900"/>
        <end position="919"/>
    </location>
</feature>
<feature type="compositionally biased region" description="Low complexity" evidence="8">
    <location>
        <begin position="753"/>
        <end position="764"/>
    </location>
</feature>
<dbReference type="PANTHER" id="PTHR12271">
    <property type="entry name" value="POLY A POLYMERASE CID PAP -RELATED"/>
    <property type="match status" value="1"/>
</dbReference>
<dbReference type="EMBL" id="KI913955">
    <property type="protein sequence ID" value="ETW06650.1"/>
    <property type="molecule type" value="Genomic_DNA"/>
</dbReference>
<gene>
    <name evidence="11" type="ORF">H310_02839</name>
</gene>
<dbReference type="STRING" id="157072.A0A024UKD5"/>
<comment type="cofactor">
    <cofactor evidence="2">
        <name>Mg(2+)</name>
        <dbReference type="ChEBI" id="CHEBI:18420"/>
    </cofactor>
</comment>
<evidence type="ECO:0000256" key="5">
    <source>
        <dbReference type="ARBA" id="ARBA00022679"/>
    </source>
</evidence>
<evidence type="ECO:0000256" key="4">
    <source>
        <dbReference type="ARBA" id="ARBA00022490"/>
    </source>
</evidence>
<dbReference type="Gene3D" id="3.30.460.10">
    <property type="entry name" value="Beta Polymerase, domain 2"/>
    <property type="match status" value="1"/>
</dbReference>
<dbReference type="Pfam" id="PF22600">
    <property type="entry name" value="MTPAP-like_central"/>
    <property type="match status" value="2"/>
</dbReference>
<feature type="domain" description="PAP-associated" evidence="9">
    <location>
        <begin position="563"/>
        <end position="615"/>
    </location>
</feature>
<comment type="subcellular location">
    <subcellularLocation>
        <location evidence="3">Cytoplasm</location>
    </subcellularLocation>
</comment>
<dbReference type="OrthoDB" id="407432at2759"/>
<reference evidence="11" key="1">
    <citation type="submission" date="2013-12" db="EMBL/GenBank/DDBJ databases">
        <title>The Genome Sequence of Aphanomyces invadans NJM9701.</title>
        <authorList>
            <consortium name="The Broad Institute Genomics Platform"/>
            <person name="Russ C."/>
            <person name="Tyler B."/>
            <person name="van West P."/>
            <person name="Dieguez-Uribeondo J."/>
            <person name="Young S.K."/>
            <person name="Zeng Q."/>
            <person name="Gargeya S."/>
            <person name="Fitzgerald M."/>
            <person name="Abouelleil A."/>
            <person name="Alvarado L."/>
            <person name="Chapman S.B."/>
            <person name="Gainer-Dewar J."/>
            <person name="Goldberg J."/>
            <person name="Griggs A."/>
            <person name="Gujja S."/>
            <person name="Hansen M."/>
            <person name="Howarth C."/>
            <person name="Imamovic A."/>
            <person name="Ireland A."/>
            <person name="Larimer J."/>
            <person name="McCowan C."/>
            <person name="Murphy C."/>
            <person name="Pearson M."/>
            <person name="Poon T.W."/>
            <person name="Priest M."/>
            <person name="Roberts A."/>
            <person name="Saif S."/>
            <person name="Shea T."/>
            <person name="Sykes S."/>
            <person name="Wortman J."/>
            <person name="Nusbaum C."/>
            <person name="Birren B."/>
        </authorList>
    </citation>
    <scope>NUCLEOTIDE SEQUENCE [LARGE SCALE GENOMIC DNA]</scope>
    <source>
        <strain evidence="11">NJM9701</strain>
    </source>
</reference>
<dbReference type="CDD" id="cd05402">
    <property type="entry name" value="NT_PAP_TUTase"/>
    <property type="match status" value="1"/>
</dbReference>
<dbReference type="AlphaFoldDB" id="A0A024UKD5"/>
<organism evidence="11">
    <name type="scientific">Aphanomyces invadans</name>
    <dbReference type="NCBI Taxonomy" id="157072"/>
    <lineage>
        <taxon>Eukaryota</taxon>
        <taxon>Sar</taxon>
        <taxon>Stramenopiles</taxon>
        <taxon>Oomycota</taxon>
        <taxon>Saprolegniomycetes</taxon>
        <taxon>Saprolegniales</taxon>
        <taxon>Verrucalvaceae</taxon>
        <taxon>Aphanomyces</taxon>
    </lineage>
</organism>
<evidence type="ECO:0000313" key="11">
    <source>
        <dbReference type="EMBL" id="ETW06650.1"/>
    </source>
</evidence>
<dbReference type="InterPro" id="IPR043519">
    <property type="entry name" value="NT_sf"/>
</dbReference>
<dbReference type="SUPFAM" id="SSF81301">
    <property type="entry name" value="Nucleotidyltransferase"/>
    <property type="match status" value="1"/>
</dbReference>
<keyword evidence="4" id="KW-0963">Cytoplasm</keyword>
<dbReference type="InterPro" id="IPR054708">
    <property type="entry name" value="MTPAP-like_central"/>
</dbReference>
<proteinExistence type="predicted"/>
<dbReference type="GO" id="GO:0031123">
    <property type="term" value="P:RNA 3'-end processing"/>
    <property type="evidence" value="ECO:0007669"/>
    <property type="project" value="TreeGrafter"/>
</dbReference>
<dbReference type="InterPro" id="IPR002058">
    <property type="entry name" value="PAP_assoc"/>
</dbReference>
<evidence type="ECO:0000256" key="2">
    <source>
        <dbReference type="ARBA" id="ARBA00001946"/>
    </source>
</evidence>
<feature type="compositionally biased region" description="Low complexity" evidence="8">
    <location>
        <begin position="939"/>
        <end position="948"/>
    </location>
</feature>
<comment type="cofactor">
    <cofactor evidence="1">
        <name>Mn(2+)</name>
        <dbReference type="ChEBI" id="CHEBI:29035"/>
    </cofactor>
</comment>
<dbReference type="GO" id="GO:0016779">
    <property type="term" value="F:nucleotidyltransferase activity"/>
    <property type="evidence" value="ECO:0007669"/>
    <property type="project" value="TreeGrafter"/>
</dbReference>
<keyword evidence="7" id="KW-0460">Magnesium</keyword>
<feature type="compositionally biased region" description="Basic residues" evidence="8">
    <location>
        <begin position="949"/>
        <end position="961"/>
    </location>
</feature>
<feature type="domain" description="Poly(A) RNA polymerase mitochondrial-like central palm" evidence="10">
    <location>
        <begin position="380"/>
        <end position="447"/>
    </location>
</feature>
<dbReference type="Pfam" id="PF03828">
    <property type="entry name" value="PAP_assoc"/>
    <property type="match status" value="1"/>
</dbReference>
<evidence type="ECO:0000256" key="1">
    <source>
        <dbReference type="ARBA" id="ARBA00001936"/>
    </source>
</evidence>
<dbReference type="PANTHER" id="PTHR12271:SF40">
    <property type="entry name" value="POLY(A) RNA POLYMERASE GLD2"/>
    <property type="match status" value="1"/>
</dbReference>
<feature type="region of interest" description="Disordered" evidence="8">
    <location>
        <begin position="652"/>
        <end position="972"/>
    </location>
</feature>
<evidence type="ECO:0000256" key="3">
    <source>
        <dbReference type="ARBA" id="ARBA00004496"/>
    </source>
</evidence>
<evidence type="ECO:0000256" key="8">
    <source>
        <dbReference type="SAM" id="MobiDB-lite"/>
    </source>
</evidence>
<evidence type="ECO:0000259" key="10">
    <source>
        <dbReference type="Pfam" id="PF22600"/>
    </source>
</evidence>